<dbReference type="EMBL" id="MFRC01000063">
    <property type="protein sequence ID" value="OGH88548.1"/>
    <property type="molecule type" value="Genomic_DNA"/>
</dbReference>
<feature type="transmembrane region" description="Helical" evidence="7">
    <location>
        <begin position="344"/>
        <end position="368"/>
    </location>
</feature>
<dbReference type="Proteomes" id="UP000178490">
    <property type="component" value="Unassembled WGS sequence"/>
</dbReference>
<feature type="domain" description="Type II secretion system protein GspF" evidence="8">
    <location>
        <begin position="241"/>
        <end position="363"/>
    </location>
</feature>
<evidence type="ECO:0008006" key="12">
    <source>
        <dbReference type="Google" id="ProtNLM"/>
    </source>
</evidence>
<feature type="domain" description="Type II secretion system protein GspF" evidence="8">
    <location>
        <begin position="34"/>
        <end position="156"/>
    </location>
</feature>
<gene>
    <name evidence="10" type="ORF">A2537_00225</name>
</gene>
<sequence length="515" mass="56546">MKKDKKIEQKIIPLKKKNSILSFSFGFAEESQYFVESLSMLLASGMDIIEALEAIKAEVKSTQLINIIDELVENINSGFSLWQSLEKTKLLPPHIISLIKIGEESGRLHQSLAVVVVQQSKSQSFKSKIRAAMMYPVFVMGVAMTVGIGIAWFILPKLSTVFNQLNLKLPLVTRLLMSFGSFLSKYGSLVVPIFILGISIIFYFLFFYRKTKFIGQAILFSIPGIKNLIREVELARFGYIMGTLLEAGLPVLEALNSLGESGTLRAYGKIYTLLKDGVEEGKSFEECFHSNPKIRKLIPTTIQSLIAVGERSGRLGKIFLNISESYENKTELTTKNLSVILEPLLLVVVWLGVVAVAMAVILPIYSLVGGLNQNPQSTSSNKSVQIPPPKPVIVAVPVLPTSTIMMATSSPIIATSTITIVTPIIIPTTTPTSTPTTSTLPISIPKIPTSGTLEILGFSSIYTLPNAKSEIVQQAAVGERFKYTDTKIGWYKIVLSPDQFGWVSAQYIQIVSFAP</sequence>
<dbReference type="Gene3D" id="2.30.30.40">
    <property type="entry name" value="SH3 Domains"/>
    <property type="match status" value="1"/>
</dbReference>
<feature type="domain" description="SH3b" evidence="9">
    <location>
        <begin position="465"/>
        <end position="509"/>
    </location>
</feature>
<evidence type="ECO:0000256" key="4">
    <source>
        <dbReference type="ARBA" id="ARBA00022692"/>
    </source>
</evidence>
<evidence type="ECO:0000256" key="7">
    <source>
        <dbReference type="SAM" id="Phobius"/>
    </source>
</evidence>
<evidence type="ECO:0000256" key="3">
    <source>
        <dbReference type="ARBA" id="ARBA00022475"/>
    </source>
</evidence>
<feature type="transmembrane region" description="Helical" evidence="7">
    <location>
        <begin position="186"/>
        <end position="208"/>
    </location>
</feature>
<dbReference type="InterPro" id="IPR003646">
    <property type="entry name" value="SH3-like_bac-type"/>
</dbReference>
<feature type="transmembrane region" description="Helical" evidence="7">
    <location>
        <begin position="132"/>
        <end position="155"/>
    </location>
</feature>
<accession>A0A1F6NXG1</accession>
<evidence type="ECO:0000313" key="10">
    <source>
        <dbReference type="EMBL" id="OGH88548.1"/>
    </source>
</evidence>
<dbReference type="InterPro" id="IPR018076">
    <property type="entry name" value="T2SS_GspF_dom"/>
</dbReference>
<dbReference type="AlphaFoldDB" id="A0A1F6NXG1"/>
<organism evidence="10 11">
    <name type="scientific">Candidatus Magasanikbacteria bacterium RIFOXYD2_FULL_36_9</name>
    <dbReference type="NCBI Taxonomy" id="1798707"/>
    <lineage>
        <taxon>Bacteria</taxon>
        <taxon>Candidatus Magasanikiibacteriota</taxon>
    </lineage>
</organism>
<reference evidence="10 11" key="1">
    <citation type="journal article" date="2016" name="Nat. Commun.">
        <title>Thousands of microbial genomes shed light on interconnected biogeochemical processes in an aquifer system.</title>
        <authorList>
            <person name="Anantharaman K."/>
            <person name="Brown C.T."/>
            <person name="Hug L.A."/>
            <person name="Sharon I."/>
            <person name="Castelle C.J."/>
            <person name="Probst A.J."/>
            <person name="Thomas B.C."/>
            <person name="Singh A."/>
            <person name="Wilkins M.J."/>
            <person name="Karaoz U."/>
            <person name="Brodie E.L."/>
            <person name="Williams K.H."/>
            <person name="Hubbard S.S."/>
            <person name="Banfield J.F."/>
        </authorList>
    </citation>
    <scope>NUCLEOTIDE SEQUENCE [LARGE SCALE GENOMIC DNA]</scope>
</reference>
<keyword evidence="6 7" id="KW-0472">Membrane</keyword>
<keyword evidence="3" id="KW-1003">Cell membrane</keyword>
<evidence type="ECO:0000256" key="5">
    <source>
        <dbReference type="ARBA" id="ARBA00022989"/>
    </source>
</evidence>
<comment type="subcellular location">
    <subcellularLocation>
        <location evidence="1">Cell membrane</location>
        <topology evidence="1">Multi-pass membrane protein</topology>
    </subcellularLocation>
</comment>
<dbReference type="Pfam" id="PF08239">
    <property type="entry name" value="SH3_3"/>
    <property type="match status" value="1"/>
</dbReference>
<keyword evidence="4 7" id="KW-0812">Transmembrane</keyword>
<dbReference type="PRINTS" id="PR00812">
    <property type="entry name" value="BCTERIALGSPF"/>
</dbReference>
<evidence type="ECO:0000256" key="2">
    <source>
        <dbReference type="ARBA" id="ARBA00005745"/>
    </source>
</evidence>
<protein>
    <recommendedName>
        <fullName evidence="12">SH3b domain-containing protein</fullName>
    </recommendedName>
</protein>
<evidence type="ECO:0000256" key="1">
    <source>
        <dbReference type="ARBA" id="ARBA00004651"/>
    </source>
</evidence>
<proteinExistence type="inferred from homology"/>
<evidence type="ECO:0000259" key="9">
    <source>
        <dbReference type="Pfam" id="PF08239"/>
    </source>
</evidence>
<evidence type="ECO:0000259" key="8">
    <source>
        <dbReference type="Pfam" id="PF00482"/>
    </source>
</evidence>
<keyword evidence="5 7" id="KW-1133">Transmembrane helix</keyword>
<dbReference type="PANTHER" id="PTHR30012:SF0">
    <property type="entry name" value="TYPE II SECRETION SYSTEM PROTEIN F-RELATED"/>
    <property type="match status" value="1"/>
</dbReference>
<dbReference type="Gene3D" id="1.20.81.30">
    <property type="entry name" value="Type II secretion system (T2SS), domain F"/>
    <property type="match status" value="2"/>
</dbReference>
<dbReference type="PANTHER" id="PTHR30012">
    <property type="entry name" value="GENERAL SECRETION PATHWAY PROTEIN"/>
    <property type="match status" value="1"/>
</dbReference>
<dbReference type="Pfam" id="PF00482">
    <property type="entry name" value="T2SSF"/>
    <property type="match status" value="2"/>
</dbReference>
<dbReference type="GO" id="GO:0005886">
    <property type="term" value="C:plasma membrane"/>
    <property type="evidence" value="ECO:0007669"/>
    <property type="project" value="UniProtKB-SubCell"/>
</dbReference>
<evidence type="ECO:0000313" key="11">
    <source>
        <dbReference type="Proteomes" id="UP000178490"/>
    </source>
</evidence>
<comment type="similarity">
    <text evidence="2">Belongs to the GSP F family.</text>
</comment>
<comment type="caution">
    <text evidence="10">The sequence shown here is derived from an EMBL/GenBank/DDBJ whole genome shotgun (WGS) entry which is preliminary data.</text>
</comment>
<dbReference type="InterPro" id="IPR003004">
    <property type="entry name" value="GspF/PilC"/>
</dbReference>
<name>A0A1F6NXG1_9BACT</name>
<dbReference type="InterPro" id="IPR042094">
    <property type="entry name" value="T2SS_GspF_sf"/>
</dbReference>
<evidence type="ECO:0000256" key="6">
    <source>
        <dbReference type="ARBA" id="ARBA00023136"/>
    </source>
</evidence>